<dbReference type="Gene3D" id="3.30.2390.20">
    <property type="entry name" value="Type VII secretion system EccB, repeat 1 domain"/>
    <property type="match status" value="1"/>
</dbReference>
<evidence type="ECO:0000256" key="4">
    <source>
        <dbReference type="ARBA" id="ARBA00022692"/>
    </source>
</evidence>
<evidence type="ECO:0000256" key="6">
    <source>
        <dbReference type="ARBA" id="ARBA00022801"/>
    </source>
</evidence>
<dbReference type="PANTHER" id="PTHR40765:SF2">
    <property type="entry name" value="ESX-2 SECRETION SYSTEM ATPASE ECCB2"/>
    <property type="match status" value="1"/>
</dbReference>
<accession>A0ABN2GLG3</accession>
<evidence type="ECO:0000256" key="2">
    <source>
        <dbReference type="ARBA" id="ARBA00008149"/>
    </source>
</evidence>
<gene>
    <name evidence="12" type="primary">eccB_1</name>
    <name evidence="12" type="ORF">GCM10009733_082870</name>
</gene>
<keyword evidence="9 11" id="KW-0472">Membrane</keyword>
<comment type="similarity">
    <text evidence="2">Belongs to the EccB family.</text>
</comment>
<keyword evidence="8 11" id="KW-1133">Transmembrane helix</keyword>
<evidence type="ECO:0000313" key="12">
    <source>
        <dbReference type="EMBL" id="GAA1673159.1"/>
    </source>
</evidence>
<dbReference type="EMBL" id="BAAAMU010000095">
    <property type="protein sequence ID" value="GAA1673159.1"/>
    <property type="molecule type" value="Genomic_DNA"/>
</dbReference>
<evidence type="ECO:0000256" key="5">
    <source>
        <dbReference type="ARBA" id="ARBA00022741"/>
    </source>
</evidence>
<evidence type="ECO:0000256" key="9">
    <source>
        <dbReference type="ARBA" id="ARBA00023136"/>
    </source>
</evidence>
<dbReference type="Gene3D" id="2.40.50.910">
    <property type="entry name" value="Type VII secretion system EccB, repeat 3 domain"/>
    <property type="match status" value="1"/>
</dbReference>
<dbReference type="PANTHER" id="PTHR40765">
    <property type="entry name" value="ESX-2 SECRETION SYSTEM ATPASE ECCB2"/>
    <property type="match status" value="1"/>
</dbReference>
<evidence type="ECO:0000256" key="7">
    <source>
        <dbReference type="ARBA" id="ARBA00022840"/>
    </source>
</evidence>
<evidence type="ECO:0000256" key="10">
    <source>
        <dbReference type="SAM" id="MobiDB-lite"/>
    </source>
</evidence>
<organism evidence="12 13">
    <name type="scientific">Nonomuraea maheshkhaliensis</name>
    <dbReference type="NCBI Taxonomy" id="419590"/>
    <lineage>
        <taxon>Bacteria</taxon>
        <taxon>Bacillati</taxon>
        <taxon>Actinomycetota</taxon>
        <taxon>Actinomycetes</taxon>
        <taxon>Streptosporangiales</taxon>
        <taxon>Streptosporangiaceae</taxon>
        <taxon>Nonomuraea</taxon>
    </lineage>
</organism>
<name>A0ABN2GLG3_9ACTN</name>
<keyword evidence="5" id="KW-0547">Nucleotide-binding</keyword>
<feature type="transmembrane region" description="Helical" evidence="11">
    <location>
        <begin position="39"/>
        <end position="61"/>
    </location>
</feature>
<dbReference type="RefSeq" id="WP_346112304.1">
    <property type="nucleotide sequence ID" value="NZ_BAAAMU010000095.1"/>
</dbReference>
<evidence type="ECO:0000256" key="1">
    <source>
        <dbReference type="ARBA" id="ARBA00004162"/>
    </source>
</evidence>
<keyword evidence="7" id="KW-0067">ATP-binding</keyword>
<keyword evidence="6" id="KW-0378">Hydrolase</keyword>
<keyword evidence="3" id="KW-1003">Cell membrane</keyword>
<feature type="region of interest" description="Disordered" evidence="10">
    <location>
        <begin position="453"/>
        <end position="477"/>
    </location>
</feature>
<evidence type="ECO:0000313" key="13">
    <source>
        <dbReference type="Proteomes" id="UP001500064"/>
    </source>
</evidence>
<evidence type="ECO:0000256" key="8">
    <source>
        <dbReference type="ARBA" id="ARBA00022989"/>
    </source>
</evidence>
<comment type="caution">
    <text evidence="12">The sequence shown here is derived from an EMBL/GenBank/DDBJ whole genome shotgun (WGS) entry which is preliminary data.</text>
</comment>
<sequence>MQNQKDLYQAHRFMTQRLGLALLQGEPDLPESPMRRHNVATFAGIIIAVLIMAAFGIWGLLKPGNATKLTDAGQLLLEEETGASYVYNQKSGTLQPVANYVSARLLLDSQEIKVRTVSAESLAGYTRGHKVGIMGAPDSLPKPARLVKAPWSACVVEGADAANVRKAYVTLVAGIDVGGTPVGGEALVVSDGQQNWVLWANQRMRVRNVDRLTDQTPRRVPASWVNAIPAGTDFAPPVIPQRGKKTRGPGGAAARAGHVYKVASMAGAPERWYVLLPDGLAPISHTQAMLLLQDPASKIAYGKSPVRESAIDAASANATKASARNLQNPGLPKTMPRFRAPGVTAPLCAVYGNTLKGSTSAVLSTGSKIRIPTPPASAGPDKVDQVLLPPGTAVLAGTLPGDGQLSAVQQYSLITDQGRRFRLASADVVGKLGYDTTDVAPVPAHLLRLIPDGPSLDPAAAGTPVPDTMPLQQQQSQ</sequence>
<keyword evidence="13" id="KW-1185">Reference proteome</keyword>
<proteinExistence type="inferred from homology"/>
<dbReference type="InterPro" id="IPR044857">
    <property type="entry name" value="T7SS_EccB_R1"/>
</dbReference>
<dbReference type="InterPro" id="IPR007795">
    <property type="entry name" value="T7SS_EccB"/>
</dbReference>
<evidence type="ECO:0000256" key="11">
    <source>
        <dbReference type="SAM" id="Phobius"/>
    </source>
</evidence>
<dbReference type="InterPro" id="IPR042485">
    <property type="entry name" value="T7SS_EccB_R3"/>
</dbReference>
<comment type="subcellular location">
    <subcellularLocation>
        <location evidence="1">Cell membrane</location>
        <topology evidence="1">Single-pass membrane protein</topology>
    </subcellularLocation>
</comment>
<keyword evidence="4 11" id="KW-0812">Transmembrane</keyword>
<dbReference type="NCBIfam" id="TIGR03919">
    <property type="entry name" value="T7SS_EccB"/>
    <property type="match status" value="1"/>
</dbReference>
<dbReference type="Pfam" id="PF05108">
    <property type="entry name" value="T7SS_ESX1_EccB"/>
    <property type="match status" value="1"/>
</dbReference>
<evidence type="ECO:0000256" key="3">
    <source>
        <dbReference type="ARBA" id="ARBA00022475"/>
    </source>
</evidence>
<dbReference type="Proteomes" id="UP001500064">
    <property type="component" value="Unassembled WGS sequence"/>
</dbReference>
<reference evidence="12 13" key="1">
    <citation type="journal article" date="2019" name="Int. J. Syst. Evol. Microbiol.">
        <title>The Global Catalogue of Microorganisms (GCM) 10K type strain sequencing project: providing services to taxonomists for standard genome sequencing and annotation.</title>
        <authorList>
            <consortium name="The Broad Institute Genomics Platform"/>
            <consortium name="The Broad Institute Genome Sequencing Center for Infectious Disease"/>
            <person name="Wu L."/>
            <person name="Ma J."/>
        </authorList>
    </citation>
    <scope>NUCLEOTIDE SEQUENCE [LARGE SCALE GENOMIC DNA]</scope>
    <source>
        <strain evidence="12 13">JCM 13929</strain>
    </source>
</reference>
<protein>
    <submittedName>
        <fullName evidence="12">Type VII secretion protein EccB</fullName>
    </submittedName>
</protein>